<evidence type="ECO:0000313" key="3">
    <source>
        <dbReference type="Proteomes" id="UP000054683"/>
    </source>
</evidence>
<dbReference type="PROSITE" id="PS51257">
    <property type="entry name" value="PROKAR_LIPOPROTEIN"/>
    <property type="match status" value="1"/>
</dbReference>
<dbReference type="AlphaFoldDB" id="A0A158F9R2"/>
<protein>
    <recommendedName>
        <fullName evidence="4">Lipoprotein</fullName>
    </recommendedName>
</protein>
<feature type="transmembrane region" description="Helical" evidence="1">
    <location>
        <begin position="38"/>
        <end position="57"/>
    </location>
</feature>
<dbReference type="Proteomes" id="UP000054683">
    <property type="component" value="Unassembled WGS sequence"/>
</dbReference>
<organism evidence="2 3">
    <name type="scientific">Caballeronia udeis</name>
    <dbReference type="NCBI Taxonomy" id="1232866"/>
    <lineage>
        <taxon>Bacteria</taxon>
        <taxon>Pseudomonadati</taxon>
        <taxon>Pseudomonadota</taxon>
        <taxon>Betaproteobacteria</taxon>
        <taxon>Burkholderiales</taxon>
        <taxon>Burkholderiaceae</taxon>
        <taxon>Caballeronia</taxon>
    </lineage>
</organism>
<keyword evidence="1" id="KW-0472">Membrane</keyword>
<reference evidence="2 3" key="1">
    <citation type="submission" date="2016-01" db="EMBL/GenBank/DDBJ databases">
        <authorList>
            <person name="Oliw E.H."/>
        </authorList>
    </citation>
    <scope>NUCLEOTIDE SEQUENCE [LARGE SCALE GENOMIC DNA]</scope>
    <source>
        <strain evidence="2">LMG 27134</strain>
    </source>
</reference>
<dbReference type="EMBL" id="FCOK02000003">
    <property type="protein sequence ID" value="SAL16471.1"/>
    <property type="molecule type" value="Genomic_DNA"/>
</dbReference>
<proteinExistence type="predicted"/>
<keyword evidence="1" id="KW-0812">Transmembrane</keyword>
<sequence>MVRLLLVVGLAVGLSGCIVAPPYGYAPAPGYGYAYAPAYYAAPTVGVGIGFGGGCCWRGR</sequence>
<dbReference type="RefSeq" id="WP_075643859.1">
    <property type="nucleotide sequence ID" value="NZ_FCOK02000003.1"/>
</dbReference>
<keyword evidence="1" id="KW-1133">Transmembrane helix</keyword>
<accession>A0A158F9R2</accession>
<evidence type="ECO:0008006" key="4">
    <source>
        <dbReference type="Google" id="ProtNLM"/>
    </source>
</evidence>
<name>A0A158F9R2_9BURK</name>
<evidence type="ECO:0000313" key="2">
    <source>
        <dbReference type="EMBL" id="SAL16471.1"/>
    </source>
</evidence>
<evidence type="ECO:0000256" key="1">
    <source>
        <dbReference type="SAM" id="Phobius"/>
    </source>
</evidence>
<gene>
    <name evidence="2" type="ORF">AWB69_00865</name>
</gene>